<sequence length="2215" mass="248294">MSALEFIGAFSEGQLTELGKKIAKIPAEPRLAKMILLLCENNLAMEGMVLASLITYRDKGKTDAERQDATKTKEFYASDDGDLLTSMQVFKDWRSRPDNLRTKWSVKNCVNNKSMRSVNEKVADLQRAIKYDLKMQVSETFSDNGNFASAVQECIYRVFSDKLCAYSGNPRIGFVECLATPSTFPFAVYTKLLETEQTYLLNITPVSPEWLSDRNLTSEAIFRTVTRIMPVSTEVMKRACRPTASLKPGVPGFNLNIRQWEKLKELKRSLVKAALDKQPKVVKLGFDKFIEVKNGIIWLKRLPEDCCDEFLKRNTVPLTPPLWRKLWQYADWIDEQLSAPHGAGENAEETKPVVKAEDDAPAAWRSFATSTPLQLTLQLERFLGRTLICKRTQSGTSFRAQAAAAENARKRKQPPFALRRLDAMKLPRPKGYKANWSEEVYTIVFRAPKHYPYMYRIRDMKGEDIRGLFHEHELQAVPDSQRLYVIEKVLKTEKRKGKIRYLVKWAGYKSTDWVDEKDLRKVENAEGTPSDFHFHLPSPIYLDRNVDYEAGLAEIHLPAAWFNVDEPYCFTVSDGREHEALVLQPGRFARVEELVERMNELLANSESLFFDAMSERESEMEADESGLMGRSSARDIGIKFEIQELRTVVLNNTARAELFLPSSKILQWLGFGNQPVKIPPGRQVSLCCIGCPPTNLINLHCSIVERTNCNWNSVLRTVSMSSDVEWGSYMSKVSFHKVNIAIKARHTTASGSSSNSRSNRNRPKQRLVKQGSKKQTKKKKKTMAYGFNPRLDLFKSPVLQTAIEKSTYVDIHPVNSIATNSPIEFDCHPSADEYTDLLSSFLYIRCRLVRLGGALMREEVRNADGVVTERRDSGVHPENFVLSTAFSDVIVSINQRIVSGGDQLYPYHAYLKALMSSSDAQQLKFYPAGFLEPETAAEGHAERHRESRWVEYAGPLLSDIFQCPVLLLNNLHLHIKLMPSDTAFAIRTPDENNTAYRMEISHCILNLRRVKVAPHISLAHEQGLTNQNALYPIERTEMQNFILPQGIQSKNIEGFTHGKLPKFVMLVFVNHRAFNGHHHSSPFEFQSFNLSQLALKKGGEAMCHAAFAPENNSFVREYLHYLKSCQSASPTNSVPWVPYQLFSNGNTAFAFDLTPEGAALWYGQKEGNLRLEIRFRQALEEPAMETRERINCYDVRLRQGSCMIVSGPTNAGKTTFVKHLIQYKDVMFDVKPGRVLWYYGISQAAHSELSSLGVHLQQGFPSSIETALRPNDLVVFDDLIEETSNSAAMRNVFTGIAHHLPCFLVMLTQNVFFKGKELRTMSLNAMYFVIMKNPRDQLQIAALGRQCFAEKPGFLLSVFKHVTSHGRGAYLLLDFHPSTPDELRVRARILPNQRPHLNLKPVESEMDTAVRYAQRKCNDILLAEDCPDDVKAAMYHDAMKSLLAKRKRTGKDALRVTNLVGGVDLRLAGGRGAQLPLRELALSMAHVIYRPVWPRVLIKRMRNPRVTLLLYPTGQLSICGARSYSASVRAARRFVAMLHRRVPAQLLPHQAVHADFCQHPGTLHIFSGNRDCTPLLLLLHFLLLLCFRLTIEVLEESGVQLIQLEVRGATSISSIKQGSSDITVEPIGGGVNRQKVYKFPKKSAESATAPVVEEAAGANSQGADAPSGSAAALVCLRPRLDSKGSHINLGLNWNLGLALLVQLTALRANPPRRSEVYMPNDKINTYSSSLRQALTCSMLRDSSSDDDDDDWDYSKGPPPGAIFAPPVAAAAAAARGGLGAATAAAVAAAASSGASGAALSSPGGSSLSSHRPIAAQQHPPPPALNIEAPIVPRPAASMANSCAPSPMHQQQQSGGANSLSSATAALACVDQQQHSRRRQTSPSPSMQSVHVGNNSRSASAAGDNPEQQSIDEEADRRQRLLLYVFVMRCIAYPFNAKQPTDLARRQLKVTQSQLKQVKERFQNFLCGDTGIVADEAFNNAVQSYFEVFLKSDRVANMVRGGGCSIRDFREVFKNNIEKRVRCLPEIDGLSKETVLSSWMAKFDQIYRGDEDPRRIQKMNASQSELVLSKEQLYEMFQNILSVRKYEHQIMYNACQLDNLDEQAAQVRRELDGRLTMYEDMVKNRKFPKFVVKDMEPLYYEEVKSAINLLMTNLESVPVTKGNQDTKLIGQKPKKHQKGASSGQGDADVDTSFSRSSIHLNFSIEVCYCFSDLIGR</sequence>
<keyword evidence="6" id="KW-1185">Reference proteome</keyword>
<feature type="region of interest" description="Disordered" evidence="4">
    <location>
        <begin position="746"/>
        <end position="782"/>
    </location>
</feature>
<dbReference type="PANTHER" id="PTHR12166">
    <property type="entry name" value="CALCIUM-DEPENDENT SECRETION ACTIVATOR"/>
    <property type="match status" value="1"/>
</dbReference>
<dbReference type="SUPFAM" id="SSF54160">
    <property type="entry name" value="Chromo domain-like"/>
    <property type="match status" value="1"/>
</dbReference>
<feature type="region of interest" description="Disordered" evidence="4">
    <location>
        <begin position="2162"/>
        <end position="2187"/>
    </location>
</feature>
<dbReference type="Gene3D" id="3.30.310.10">
    <property type="entry name" value="TATA-Binding Protein"/>
    <property type="match status" value="1"/>
</dbReference>
<evidence type="ECO:0000256" key="1">
    <source>
        <dbReference type="ARBA" id="ARBA00005560"/>
    </source>
</evidence>
<feature type="region of interest" description="Disordered" evidence="4">
    <location>
        <begin position="1739"/>
        <end position="1759"/>
    </location>
</feature>
<dbReference type="GO" id="GO:1990504">
    <property type="term" value="P:dense core granule exocytosis"/>
    <property type="evidence" value="ECO:0007669"/>
    <property type="project" value="InterPro"/>
</dbReference>
<name>A0A1I8JA43_9PLAT</name>
<feature type="compositionally biased region" description="Low complexity" evidence="4">
    <location>
        <begin position="1853"/>
        <end position="1867"/>
    </location>
</feature>
<dbReference type="SUPFAM" id="SSF52540">
    <property type="entry name" value="P-loop containing nucleoside triphosphate hydrolases"/>
    <property type="match status" value="1"/>
</dbReference>
<feature type="compositionally biased region" description="Basic residues" evidence="4">
    <location>
        <begin position="759"/>
        <end position="782"/>
    </location>
</feature>
<dbReference type="Proteomes" id="UP000095280">
    <property type="component" value="Unplaced"/>
</dbReference>
<dbReference type="Gene3D" id="2.40.50.40">
    <property type="match status" value="1"/>
</dbReference>
<dbReference type="InterPro" id="IPR000953">
    <property type="entry name" value="Chromo/chromo_shadow_dom"/>
</dbReference>
<keyword evidence="2" id="KW-0238">DNA-binding</keyword>
<feature type="domain" description="Chromo" evidence="5">
    <location>
        <begin position="484"/>
        <end position="519"/>
    </location>
</feature>
<feature type="compositionally biased region" description="Polar residues" evidence="4">
    <location>
        <begin position="1880"/>
        <end position="1898"/>
    </location>
</feature>
<dbReference type="InterPro" id="IPR027417">
    <property type="entry name" value="P-loop_NTPase"/>
</dbReference>
<dbReference type="GO" id="GO:0003677">
    <property type="term" value="F:DNA binding"/>
    <property type="evidence" value="ECO:0007669"/>
    <property type="project" value="UniProtKB-KW"/>
</dbReference>
<dbReference type="GO" id="GO:0016079">
    <property type="term" value="P:synaptic vesicle exocytosis"/>
    <property type="evidence" value="ECO:0007669"/>
    <property type="project" value="InterPro"/>
</dbReference>
<dbReference type="CDD" id="cd00024">
    <property type="entry name" value="CD_CSD"/>
    <property type="match status" value="1"/>
</dbReference>
<dbReference type="Pfam" id="PF00352">
    <property type="entry name" value="TBP"/>
    <property type="match status" value="1"/>
</dbReference>
<dbReference type="InterPro" id="IPR033227">
    <property type="entry name" value="CAPS"/>
</dbReference>
<dbReference type="SMART" id="SM00298">
    <property type="entry name" value="CHROMO"/>
    <property type="match status" value="1"/>
</dbReference>
<organism evidence="6 7">
    <name type="scientific">Macrostomum lignano</name>
    <dbReference type="NCBI Taxonomy" id="282301"/>
    <lineage>
        <taxon>Eukaryota</taxon>
        <taxon>Metazoa</taxon>
        <taxon>Spiralia</taxon>
        <taxon>Lophotrochozoa</taxon>
        <taxon>Platyhelminthes</taxon>
        <taxon>Rhabditophora</taxon>
        <taxon>Macrostomorpha</taxon>
        <taxon>Macrostomida</taxon>
        <taxon>Macrostomidae</taxon>
        <taxon>Macrostomum</taxon>
    </lineage>
</organism>
<dbReference type="InterPro" id="IPR016197">
    <property type="entry name" value="Chromo-like_dom_sf"/>
</dbReference>
<comment type="similarity">
    <text evidence="1">Belongs to the TBP family.</text>
</comment>
<dbReference type="WBParaSite" id="maker-uti_cns_0046436-snap-gene-0.6-mRNA-1">
    <property type="protein sequence ID" value="maker-uti_cns_0046436-snap-gene-0.6-mRNA-1"/>
    <property type="gene ID" value="maker-uti_cns_0046436-snap-gene-0.6"/>
</dbReference>
<feature type="compositionally biased region" description="Polar residues" evidence="4">
    <location>
        <begin position="1838"/>
        <end position="1852"/>
    </location>
</feature>
<evidence type="ECO:0000256" key="4">
    <source>
        <dbReference type="SAM" id="MobiDB-lite"/>
    </source>
</evidence>
<dbReference type="SMART" id="SM00847">
    <property type="entry name" value="HA2"/>
    <property type="match status" value="1"/>
</dbReference>
<dbReference type="InterPro" id="IPR012295">
    <property type="entry name" value="TBP_dom_sf"/>
</dbReference>
<evidence type="ECO:0000313" key="6">
    <source>
        <dbReference type="Proteomes" id="UP000095280"/>
    </source>
</evidence>
<protein>
    <submittedName>
        <fullName evidence="7">Chromo domain-containing protein</fullName>
    </submittedName>
</protein>
<feature type="region of interest" description="Disordered" evidence="4">
    <location>
        <begin position="1794"/>
        <end position="1913"/>
    </location>
</feature>
<reference evidence="7" key="1">
    <citation type="submission" date="2016-11" db="UniProtKB">
        <authorList>
            <consortium name="WormBaseParasite"/>
        </authorList>
    </citation>
    <scope>IDENTIFICATION</scope>
</reference>
<dbReference type="GO" id="GO:0006352">
    <property type="term" value="P:DNA-templated transcription initiation"/>
    <property type="evidence" value="ECO:0007669"/>
    <property type="project" value="InterPro"/>
</dbReference>
<evidence type="ECO:0000256" key="3">
    <source>
        <dbReference type="ARBA" id="ARBA00023163"/>
    </source>
</evidence>
<keyword evidence="3" id="KW-0804">Transcription</keyword>
<evidence type="ECO:0000259" key="5">
    <source>
        <dbReference type="PROSITE" id="PS50013"/>
    </source>
</evidence>
<dbReference type="SUPFAM" id="SSF55945">
    <property type="entry name" value="TATA-box binding protein-like"/>
    <property type="match status" value="1"/>
</dbReference>
<dbReference type="InterPro" id="IPR000814">
    <property type="entry name" value="TBP"/>
</dbReference>
<evidence type="ECO:0000313" key="7">
    <source>
        <dbReference type="WBParaSite" id="maker-uti_cns_0046436-snap-gene-0.6-mRNA-1"/>
    </source>
</evidence>
<dbReference type="PROSITE" id="PS50013">
    <property type="entry name" value="CHROMO_2"/>
    <property type="match status" value="1"/>
</dbReference>
<accession>A0A1I8JA43</accession>
<dbReference type="PANTHER" id="PTHR12166:SF8">
    <property type="entry name" value="CALCIUM-DEPENDENT SECRETION ACTIVATOR"/>
    <property type="match status" value="1"/>
</dbReference>
<feature type="compositionally biased region" description="Low complexity" evidence="4">
    <location>
        <begin position="1794"/>
        <end position="1817"/>
    </location>
</feature>
<dbReference type="GO" id="GO:0098793">
    <property type="term" value="C:presynapse"/>
    <property type="evidence" value="ECO:0007669"/>
    <property type="project" value="GOC"/>
</dbReference>
<dbReference type="Gene3D" id="1.20.120.1080">
    <property type="match status" value="1"/>
</dbReference>
<dbReference type="InterPro" id="IPR007502">
    <property type="entry name" value="Helicase-assoc_dom"/>
</dbReference>
<proteinExistence type="inferred from homology"/>
<evidence type="ECO:0000256" key="2">
    <source>
        <dbReference type="ARBA" id="ARBA00023125"/>
    </source>
</evidence>